<keyword evidence="1" id="KW-0378">Hydrolase</keyword>
<protein>
    <submittedName>
        <fullName evidence="1">Hypothetical glycosyl hydrolase family 15</fullName>
    </submittedName>
</protein>
<dbReference type="Proteomes" id="UP000198857">
    <property type="component" value="Unassembled WGS sequence"/>
</dbReference>
<reference evidence="2" key="1">
    <citation type="submission" date="2016-10" db="EMBL/GenBank/DDBJ databases">
        <authorList>
            <person name="Varghese N."/>
            <person name="Submissions S."/>
        </authorList>
    </citation>
    <scope>NUCLEOTIDE SEQUENCE [LARGE SCALE GENOMIC DNA]</scope>
    <source>
        <strain evidence="2">DSM 44208</strain>
    </source>
</reference>
<dbReference type="STRING" id="1523247.SAMN05660464_1086"/>
<name>A0A1I5JW75_9ACTN</name>
<accession>A0A1I5JW75</accession>
<gene>
    <name evidence="1" type="ORF">SAMN05660464_1086</name>
</gene>
<dbReference type="InterPro" id="IPR029455">
    <property type="entry name" value="GHL15"/>
</dbReference>
<keyword evidence="2" id="KW-1185">Reference proteome</keyword>
<dbReference type="InterPro" id="IPR013785">
    <property type="entry name" value="Aldolase_TIM"/>
</dbReference>
<dbReference type="GO" id="GO:0016787">
    <property type="term" value="F:hydrolase activity"/>
    <property type="evidence" value="ECO:0007669"/>
    <property type="project" value="UniProtKB-KW"/>
</dbReference>
<dbReference type="Pfam" id="PF14885">
    <property type="entry name" value="GHL15"/>
    <property type="match status" value="1"/>
</dbReference>
<evidence type="ECO:0000313" key="1">
    <source>
        <dbReference type="EMBL" id="SFO77037.1"/>
    </source>
</evidence>
<dbReference type="EMBL" id="FOWQ01000001">
    <property type="protein sequence ID" value="SFO77037.1"/>
    <property type="molecule type" value="Genomic_DNA"/>
</dbReference>
<proteinExistence type="predicted"/>
<evidence type="ECO:0000313" key="2">
    <source>
        <dbReference type="Proteomes" id="UP000198857"/>
    </source>
</evidence>
<sequence length="410" mass="44277">MWRTSGTLLAMVLTALPSASVPGREQHDASVLSACRPAATASADPVVRRGFWYAIGDRPTVEEVDAAASRYGVVVLNPWETWALDRIKQRDPSVVVLVYKDLSSTRSYHTGPLPPTGVAHAEADPSWFAVDEAGERIEWDPYPGHWQMAVWDPAYQQRWVDDVVAEVRTAGWDGVLADNDLATLGWYDSALLAGTGSPAETDARLRDGLDALVVRAGQALQAEGRLLVPNVSDARLTDGRWASHAAYGGAMEENFAHWGTDPYDGFLWDWGPTGWVTQTEQLASPGLTVSVTRAAAGDDRTLRYAYASVLVRGDGQDYWSPSTTPAGDYTRPESLPEMDLPLGEPTAGAVRLSSGAWTRTYASGWAAVNPTQATVTLTPPKGAVDRSGQRVTSVTLPPTSGTVLRVDCRR</sequence>
<dbReference type="Gene3D" id="3.20.20.70">
    <property type="entry name" value="Aldolase class I"/>
    <property type="match status" value="1"/>
</dbReference>
<dbReference type="AlphaFoldDB" id="A0A1I5JW75"/>
<organism evidence="1 2">
    <name type="scientific">Geodermatophilus dictyosporus</name>
    <dbReference type="NCBI Taxonomy" id="1523247"/>
    <lineage>
        <taxon>Bacteria</taxon>
        <taxon>Bacillati</taxon>
        <taxon>Actinomycetota</taxon>
        <taxon>Actinomycetes</taxon>
        <taxon>Geodermatophilales</taxon>
        <taxon>Geodermatophilaceae</taxon>
        <taxon>Geodermatophilus</taxon>
    </lineage>
</organism>